<dbReference type="Proteomes" id="UP000734854">
    <property type="component" value="Unassembled WGS sequence"/>
</dbReference>
<dbReference type="Pfam" id="PF07818">
    <property type="entry name" value="HCNGP"/>
    <property type="match status" value="1"/>
</dbReference>
<evidence type="ECO:0000256" key="1">
    <source>
        <dbReference type="SAM" id="MobiDB-lite"/>
    </source>
</evidence>
<dbReference type="EMBL" id="JACMSC010000017">
    <property type="protein sequence ID" value="KAG6478729.1"/>
    <property type="molecule type" value="Genomic_DNA"/>
</dbReference>
<organism evidence="2 3">
    <name type="scientific">Zingiber officinale</name>
    <name type="common">Ginger</name>
    <name type="synonym">Amomum zingiber</name>
    <dbReference type="NCBI Taxonomy" id="94328"/>
    <lineage>
        <taxon>Eukaryota</taxon>
        <taxon>Viridiplantae</taxon>
        <taxon>Streptophyta</taxon>
        <taxon>Embryophyta</taxon>
        <taxon>Tracheophyta</taxon>
        <taxon>Spermatophyta</taxon>
        <taxon>Magnoliopsida</taxon>
        <taxon>Liliopsida</taxon>
        <taxon>Zingiberales</taxon>
        <taxon>Zingiberaceae</taxon>
        <taxon>Zingiber</taxon>
    </lineage>
</organism>
<reference evidence="2 3" key="1">
    <citation type="submission" date="2020-08" db="EMBL/GenBank/DDBJ databases">
        <title>Plant Genome Project.</title>
        <authorList>
            <person name="Zhang R.-G."/>
        </authorList>
    </citation>
    <scope>NUCLEOTIDE SEQUENCE [LARGE SCALE GENOMIC DNA]</scope>
    <source>
        <tissue evidence="2">Rhizome</tissue>
    </source>
</reference>
<dbReference type="GO" id="GO:0006355">
    <property type="term" value="P:regulation of DNA-templated transcription"/>
    <property type="evidence" value="ECO:0007669"/>
    <property type="project" value="InterPro"/>
</dbReference>
<dbReference type="GO" id="GO:0005634">
    <property type="term" value="C:nucleus"/>
    <property type="evidence" value="ECO:0007669"/>
    <property type="project" value="TreeGrafter"/>
</dbReference>
<evidence type="ECO:0000313" key="3">
    <source>
        <dbReference type="Proteomes" id="UP000734854"/>
    </source>
</evidence>
<feature type="region of interest" description="Disordered" evidence="1">
    <location>
        <begin position="354"/>
        <end position="384"/>
    </location>
</feature>
<feature type="region of interest" description="Disordered" evidence="1">
    <location>
        <begin position="50"/>
        <end position="126"/>
    </location>
</feature>
<protein>
    <recommendedName>
        <fullName evidence="4">SAP30-binding protein</fullName>
    </recommendedName>
</protein>
<evidence type="ECO:0000313" key="2">
    <source>
        <dbReference type="EMBL" id="KAG6478729.1"/>
    </source>
</evidence>
<dbReference type="InterPro" id="IPR012479">
    <property type="entry name" value="SAP30BP"/>
</dbReference>
<feature type="compositionally biased region" description="Polar residues" evidence="1">
    <location>
        <begin position="68"/>
        <end position="77"/>
    </location>
</feature>
<accession>A0A8J5F9C4</accession>
<sequence length="470" mass="50459">MAAGSGGIDLLSVYNDEEEEDELEEVQVLQEAVEEQQRLAPDYVTLISPVAGRGPRATTPDHYFDTATPPSLGQTRSPPLDDVGDYTIQTSPVDNVTPSSLVARSPTPPPLFPSRSHSSPLSYVSPSSAPLLPQLSAGLPEPVDPQRVRMGMGSLAIVDYEHDETAMSPEPESSQDGEILSNGHPMLEADVKAPNGNAEDKTSSVTVPLVMPVTQLDPLQPSDLSEQPMIEHSLPMDVFESVPEVTKLETAVASMEGRKDDLLSSFLPPPPSAQCPKELQERFNRFFAYKRAGKSFNADLRNRKDYRNPDFLQHAVSYQDIDQIGTCFSKDVFDPHGYDKSDYVDEIENDMRREAERKKRQGDSVAGGRQPNAGVPRSNLNTQNSVGNLPAAAAAAAAAAAVVNVLPPGPTTDGTAKEIRPNKKTKWDKIDGDGKSSSLPGGHDNSSASSVHSALLSASNAGTGYTAFAK</sequence>
<comment type="caution">
    <text evidence="2">The sequence shown here is derived from an EMBL/GenBank/DDBJ whole genome shotgun (WGS) entry which is preliminary data.</text>
</comment>
<proteinExistence type="predicted"/>
<gene>
    <name evidence="2" type="ORF">ZIOFF_062173</name>
</gene>
<dbReference type="AlphaFoldDB" id="A0A8J5F9C4"/>
<feature type="compositionally biased region" description="Polar residues" evidence="1">
    <location>
        <begin position="87"/>
        <end position="102"/>
    </location>
</feature>
<feature type="compositionally biased region" description="Low complexity" evidence="1">
    <location>
        <begin position="113"/>
        <end position="126"/>
    </location>
</feature>
<feature type="region of interest" description="Disordered" evidence="1">
    <location>
        <begin position="406"/>
        <end position="453"/>
    </location>
</feature>
<name>A0A8J5F9C4_ZINOF</name>
<dbReference type="PANTHER" id="PTHR13464:SF0">
    <property type="entry name" value="SAP30-BINDING PROTEIN"/>
    <property type="match status" value="1"/>
</dbReference>
<evidence type="ECO:0008006" key="4">
    <source>
        <dbReference type="Google" id="ProtNLM"/>
    </source>
</evidence>
<keyword evidence="3" id="KW-1185">Reference proteome</keyword>
<feature type="compositionally biased region" description="Basic and acidic residues" evidence="1">
    <location>
        <begin position="415"/>
        <end position="434"/>
    </location>
</feature>
<dbReference type="PANTHER" id="PTHR13464">
    <property type="entry name" value="TRANSCRIPTIONAL REGULATOR PROTEIN HCNGP"/>
    <property type="match status" value="1"/>
</dbReference>